<gene>
    <name evidence="1" type="ORF">E2562_034611</name>
</gene>
<evidence type="ECO:0000313" key="1">
    <source>
        <dbReference type="EMBL" id="KAF0915247.1"/>
    </source>
</evidence>
<reference evidence="1 2" key="1">
    <citation type="submission" date="2019-11" db="EMBL/GenBank/DDBJ databases">
        <title>Whole genome sequence of Oryza granulata.</title>
        <authorList>
            <person name="Li W."/>
        </authorList>
    </citation>
    <scope>NUCLEOTIDE SEQUENCE [LARGE SCALE GENOMIC DNA]</scope>
    <source>
        <strain evidence="2">cv. Menghai</strain>
        <tissue evidence="1">Leaf</tissue>
    </source>
</reference>
<name>A0A6G1DRX8_9ORYZ</name>
<dbReference type="AlphaFoldDB" id="A0A6G1DRX8"/>
<evidence type="ECO:0000313" key="2">
    <source>
        <dbReference type="Proteomes" id="UP000479710"/>
    </source>
</evidence>
<dbReference type="Proteomes" id="UP000479710">
    <property type="component" value="Unassembled WGS sequence"/>
</dbReference>
<comment type="caution">
    <text evidence="1">The sequence shown here is derived from an EMBL/GenBank/DDBJ whole genome shotgun (WGS) entry which is preliminary data.</text>
</comment>
<sequence>MAIRQCAVTLARSLQRAASRSSHWSLLGSSVAAKYGGTSWEREVRAAAAKELEHDDPPRCQHRAPPHLPLPRGAPVLCLPTSADMLGWQIG</sequence>
<proteinExistence type="predicted"/>
<accession>A0A6G1DRX8</accession>
<keyword evidence="2" id="KW-1185">Reference proteome</keyword>
<protein>
    <submittedName>
        <fullName evidence="1">Uncharacterized protein</fullName>
    </submittedName>
</protein>
<dbReference type="EMBL" id="SPHZ02000006">
    <property type="protein sequence ID" value="KAF0915247.1"/>
    <property type="molecule type" value="Genomic_DNA"/>
</dbReference>
<organism evidence="1 2">
    <name type="scientific">Oryza meyeriana var. granulata</name>
    <dbReference type="NCBI Taxonomy" id="110450"/>
    <lineage>
        <taxon>Eukaryota</taxon>
        <taxon>Viridiplantae</taxon>
        <taxon>Streptophyta</taxon>
        <taxon>Embryophyta</taxon>
        <taxon>Tracheophyta</taxon>
        <taxon>Spermatophyta</taxon>
        <taxon>Magnoliopsida</taxon>
        <taxon>Liliopsida</taxon>
        <taxon>Poales</taxon>
        <taxon>Poaceae</taxon>
        <taxon>BOP clade</taxon>
        <taxon>Oryzoideae</taxon>
        <taxon>Oryzeae</taxon>
        <taxon>Oryzinae</taxon>
        <taxon>Oryza</taxon>
        <taxon>Oryza meyeriana</taxon>
    </lineage>
</organism>